<dbReference type="AlphaFoldDB" id="G3JEQ5"/>
<gene>
    <name evidence="1" type="ORF">CCM_04386</name>
</gene>
<evidence type="ECO:0000313" key="2">
    <source>
        <dbReference type="Proteomes" id="UP000001610"/>
    </source>
</evidence>
<accession>G3JEQ5</accession>
<evidence type="ECO:0000313" key="1">
    <source>
        <dbReference type="EMBL" id="EGX93014.1"/>
    </source>
</evidence>
<keyword evidence="2" id="KW-1185">Reference proteome</keyword>
<proteinExistence type="predicted"/>
<dbReference type="EMBL" id="JH126401">
    <property type="protein sequence ID" value="EGX93014.1"/>
    <property type="molecule type" value="Genomic_DNA"/>
</dbReference>
<dbReference type="GeneID" id="18166409"/>
<name>G3JEQ5_CORMM</name>
<sequence>MLTVAQTSFLPFDQSVITELGCGIDTTTERCIGREVCRVGDDIRMLASTGKHFVGFWAAD</sequence>
<protein>
    <submittedName>
        <fullName evidence="1">Uncharacterized protein</fullName>
    </submittedName>
</protein>
<dbReference type="HOGENOM" id="CLU_2941630_0_0_1"/>
<reference evidence="1 2" key="1">
    <citation type="journal article" date="2011" name="Genome Biol.">
        <title>Genome sequence of the insect pathogenic fungus Cordyceps militaris, a valued traditional Chinese medicine.</title>
        <authorList>
            <person name="Zheng P."/>
            <person name="Xia Y."/>
            <person name="Xiao G."/>
            <person name="Xiong C."/>
            <person name="Hu X."/>
            <person name="Zhang S."/>
            <person name="Zheng H."/>
            <person name="Huang Y."/>
            <person name="Zhou Y."/>
            <person name="Wang S."/>
            <person name="Zhao G.P."/>
            <person name="Liu X."/>
            <person name="St Leger R.J."/>
            <person name="Wang C."/>
        </authorList>
    </citation>
    <scope>NUCLEOTIDE SEQUENCE [LARGE SCALE GENOMIC DNA]</scope>
    <source>
        <strain evidence="1 2">CM01</strain>
    </source>
</reference>
<organism evidence="1 2">
    <name type="scientific">Cordyceps militaris (strain CM01)</name>
    <name type="common">Caterpillar fungus</name>
    <dbReference type="NCBI Taxonomy" id="983644"/>
    <lineage>
        <taxon>Eukaryota</taxon>
        <taxon>Fungi</taxon>
        <taxon>Dikarya</taxon>
        <taxon>Ascomycota</taxon>
        <taxon>Pezizomycotina</taxon>
        <taxon>Sordariomycetes</taxon>
        <taxon>Hypocreomycetidae</taxon>
        <taxon>Hypocreales</taxon>
        <taxon>Cordycipitaceae</taxon>
        <taxon>Cordyceps</taxon>
    </lineage>
</organism>
<dbReference type="InParanoid" id="G3JEQ5"/>
<dbReference type="VEuPathDB" id="FungiDB:CCM_04386"/>
<dbReference type="Proteomes" id="UP000001610">
    <property type="component" value="Unassembled WGS sequence"/>
</dbReference>
<dbReference type="RefSeq" id="XP_006669597.1">
    <property type="nucleotide sequence ID" value="XM_006669534.1"/>
</dbReference>
<dbReference type="KEGG" id="cmt:CCM_04386"/>